<evidence type="ECO:0000313" key="7">
    <source>
        <dbReference type="Proteomes" id="UP001285263"/>
    </source>
</evidence>
<dbReference type="PROSITE" id="PS00041">
    <property type="entry name" value="HTH_ARAC_FAMILY_1"/>
    <property type="match status" value="1"/>
</dbReference>
<comment type="caution">
    <text evidence="6">The sequence shown here is derived from an EMBL/GenBank/DDBJ whole genome shotgun (WGS) entry which is preliminary data.</text>
</comment>
<dbReference type="PROSITE" id="PS01124">
    <property type="entry name" value="HTH_ARAC_FAMILY_2"/>
    <property type="match status" value="1"/>
</dbReference>
<dbReference type="Pfam" id="PF12833">
    <property type="entry name" value="HTH_18"/>
    <property type="match status" value="1"/>
</dbReference>
<accession>A0ABU5DHV5</accession>
<dbReference type="InterPro" id="IPR018062">
    <property type="entry name" value="HTH_AraC-typ_CS"/>
</dbReference>
<gene>
    <name evidence="6" type="ORF">SNE35_15200</name>
</gene>
<proteinExistence type="predicted"/>
<feature type="region of interest" description="Disordered" evidence="4">
    <location>
        <begin position="295"/>
        <end position="316"/>
    </location>
</feature>
<name>A0ABU5DHV5_9BURK</name>
<dbReference type="PANTHER" id="PTHR46796">
    <property type="entry name" value="HTH-TYPE TRANSCRIPTIONAL ACTIVATOR RHAS-RELATED"/>
    <property type="match status" value="1"/>
</dbReference>
<keyword evidence="7" id="KW-1185">Reference proteome</keyword>
<keyword evidence="3" id="KW-0804">Transcription</keyword>
<organism evidence="6 7">
    <name type="scientific">Roseateles agri</name>
    <dbReference type="NCBI Taxonomy" id="3098619"/>
    <lineage>
        <taxon>Bacteria</taxon>
        <taxon>Pseudomonadati</taxon>
        <taxon>Pseudomonadota</taxon>
        <taxon>Betaproteobacteria</taxon>
        <taxon>Burkholderiales</taxon>
        <taxon>Sphaerotilaceae</taxon>
        <taxon>Roseateles</taxon>
    </lineage>
</organism>
<sequence>MTLLSVLEDFHLGGAPEPVWQQRYRQLSPGRMSSRLQQAGTGRLRLYGKWMSERVVQQGCVPPGRLCIALLGQGGNSTPPPRAQGRELPTNALLVLHAGEEFHLQRPPGMELLSISFERTAFDGLLDAAGGSRQAWTSPVLQVAPDRLEHLRRRLRAALDAGSPASPLALFATVQALLDEAGTTRQALGSASASYLVAQCHRIVVESGAVAPGIDALCASLRTSRRSLQNAFQQVTGLSPVEYLRGLRLNLVRQRLVETPAAQLNIATAAAAQGFEQMSHFGARYKALFGELPSQTRRAPDQGPAGSSSLMGIGGP</sequence>
<protein>
    <submittedName>
        <fullName evidence="6">Helix-turn-helix domain-containing protein</fullName>
    </submittedName>
</protein>
<dbReference type="Proteomes" id="UP001285263">
    <property type="component" value="Unassembled WGS sequence"/>
</dbReference>
<evidence type="ECO:0000259" key="5">
    <source>
        <dbReference type="PROSITE" id="PS01124"/>
    </source>
</evidence>
<dbReference type="InterPro" id="IPR050204">
    <property type="entry name" value="AraC_XylS_family_regulators"/>
</dbReference>
<dbReference type="Gene3D" id="1.10.10.60">
    <property type="entry name" value="Homeodomain-like"/>
    <property type="match status" value="1"/>
</dbReference>
<evidence type="ECO:0000256" key="1">
    <source>
        <dbReference type="ARBA" id="ARBA00023015"/>
    </source>
</evidence>
<dbReference type="SMART" id="SM00342">
    <property type="entry name" value="HTH_ARAC"/>
    <property type="match status" value="1"/>
</dbReference>
<dbReference type="InterPro" id="IPR018060">
    <property type="entry name" value="HTH_AraC"/>
</dbReference>
<dbReference type="EMBL" id="JAXCLA010000004">
    <property type="protein sequence ID" value="MDY0745866.1"/>
    <property type="molecule type" value="Genomic_DNA"/>
</dbReference>
<dbReference type="RefSeq" id="WP_320423757.1">
    <property type="nucleotide sequence ID" value="NZ_JAXCLA010000004.1"/>
</dbReference>
<reference evidence="6 7" key="1">
    <citation type="submission" date="2023-11" db="EMBL/GenBank/DDBJ databases">
        <title>Paucibacter sp. nov., isolated from fresh soil in Korea.</title>
        <authorList>
            <person name="Le N.T.T."/>
        </authorList>
    </citation>
    <scope>NUCLEOTIDE SEQUENCE [LARGE SCALE GENOMIC DNA]</scope>
    <source>
        <strain evidence="6 7">R3-3</strain>
    </source>
</reference>
<dbReference type="SUPFAM" id="SSF46689">
    <property type="entry name" value="Homeodomain-like"/>
    <property type="match status" value="1"/>
</dbReference>
<evidence type="ECO:0000256" key="4">
    <source>
        <dbReference type="SAM" id="MobiDB-lite"/>
    </source>
</evidence>
<keyword evidence="1" id="KW-0805">Transcription regulation</keyword>
<dbReference type="InterPro" id="IPR009057">
    <property type="entry name" value="Homeodomain-like_sf"/>
</dbReference>
<evidence type="ECO:0000256" key="3">
    <source>
        <dbReference type="ARBA" id="ARBA00023163"/>
    </source>
</evidence>
<evidence type="ECO:0000256" key="2">
    <source>
        <dbReference type="ARBA" id="ARBA00023125"/>
    </source>
</evidence>
<keyword evidence="2" id="KW-0238">DNA-binding</keyword>
<feature type="domain" description="HTH araC/xylS-type" evidence="5">
    <location>
        <begin position="214"/>
        <end position="299"/>
    </location>
</feature>
<evidence type="ECO:0000313" key="6">
    <source>
        <dbReference type="EMBL" id="MDY0745866.1"/>
    </source>
</evidence>